<dbReference type="OMA" id="CENCECV"/>
<evidence type="ECO:0000256" key="5">
    <source>
        <dbReference type="ARBA" id="ARBA00022687"/>
    </source>
</evidence>
<dbReference type="GeneID" id="6754577"/>
<feature type="non-terminal residue" evidence="8">
    <location>
        <position position="97"/>
    </location>
</feature>
<dbReference type="GO" id="GO:0005938">
    <property type="term" value="C:cell cortex"/>
    <property type="evidence" value="ECO:0007669"/>
    <property type="project" value="UniProtKB-ARBA"/>
</dbReference>
<feature type="non-terminal residue" evidence="8">
    <location>
        <position position="1"/>
    </location>
</feature>
<dbReference type="EMBL" id="DS985246">
    <property type="protein sequence ID" value="EDV24198.1"/>
    <property type="molecule type" value="Genomic_DNA"/>
</dbReference>
<dbReference type="eggNOG" id="KOG3571">
    <property type="taxonomic scope" value="Eukaryota"/>
</dbReference>
<dbReference type="Proteomes" id="UP000009022">
    <property type="component" value="Unassembled WGS sequence"/>
</dbReference>
<feature type="domain" description="DEP" evidence="7">
    <location>
        <begin position="23"/>
        <end position="97"/>
    </location>
</feature>
<evidence type="ECO:0000259" key="7">
    <source>
        <dbReference type="PROSITE" id="PS50186"/>
    </source>
</evidence>
<dbReference type="GO" id="GO:0048598">
    <property type="term" value="P:embryonic morphogenesis"/>
    <property type="evidence" value="ECO:0007669"/>
    <property type="project" value="UniProtKB-ARBA"/>
</dbReference>
<name>B3RZG3_TRIAD</name>
<dbReference type="GO" id="GO:0048646">
    <property type="term" value="P:anatomical structure formation involved in morphogenesis"/>
    <property type="evidence" value="ECO:0007669"/>
    <property type="project" value="UniProtKB-ARBA"/>
</dbReference>
<evidence type="ECO:0000313" key="9">
    <source>
        <dbReference type="Proteomes" id="UP000009022"/>
    </source>
</evidence>
<dbReference type="AlphaFoldDB" id="B3RZG3"/>
<evidence type="ECO:0000256" key="3">
    <source>
        <dbReference type="ARBA" id="ARBA00022473"/>
    </source>
</evidence>
<dbReference type="GO" id="GO:0009887">
    <property type="term" value="P:animal organ morphogenesis"/>
    <property type="evidence" value="ECO:0007669"/>
    <property type="project" value="UniProtKB-ARBA"/>
</dbReference>
<dbReference type="PANTHER" id="PTHR10878:SF25">
    <property type="entry name" value="SEGMENT POLARITY PROTEIN DISHEVELLED"/>
    <property type="match status" value="1"/>
</dbReference>
<dbReference type="GO" id="GO:0016477">
    <property type="term" value="P:cell migration"/>
    <property type="evidence" value="ECO:0007669"/>
    <property type="project" value="UniProtKB-ARBA"/>
</dbReference>
<evidence type="ECO:0000256" key="2">
    <source>
        <dbReference type="ARBA" id="ARBA00004496"/>
    </source>
</evidence>
<dbReference type="GO" id="GO:0016055">
    <property type="term" value="P:Wnt signaling pathway"/>
    <property type="evidence" value="ECO:0007669"/>
    <property type="project" value="UniProtKB-KW"/>
</dbReference>
<dbReference type="InParanoid" id="B3RZG3"/>
<protein>
    <recommendedName>
        <fullName evidence="7">DEP domain-containing protein</fullName>
    </recommendedName>
</protein>
<keyword evidence="4" id="KW-0963">Cytoplasm</keyword>
<accession>B3RZG3</accession>
<reference evidence="8 9" key="1">
    <citation type="journal article" date="2008" name="Nature">
        <title>The Trichoplax genome and the nature of placozoans.</title>
        <authorList>
            <person name="Srivastava M."/>
            <person name="Begovic E."/>
            <person name="Chapman J."/>
            <person name="Putnam N.H."/>
            <person name="Hellsten U."/>
            <person name="Kawashima T."/>
            <person name="Kuo A."/>
            <person name="Mitros T."/>
            <person name="Salamov A."/>
            <person name="Carpenter M.L."/>
            <person name="Signorovitch A.Y."/>
            <person name="Moreno M.A."/>
            <person name="Kamm K."/>
            <person name="Grimwood J."/>
            <person name="Schmutz J."/>
            <person name="Shapiro H."/>
            <person name="Grigoriev I.V."/>
            <person name="Buss L.W."/>
            <person name="Schierwater B."/>
            <person name="Dellaporta S.L."/>
            <person name="Rokhsar D.S."/>
        </authorList>
    </citation>
    <scope>NUCLEOTIDE SEQUENCE [LARGE SCALE GENOMIC DNA]</scope>
    <source>
        <strain evidence="8 9">Grell-BS-1999</strain>
    </source>
</reference>
<evidence type="ECO:0000256" key="1">
    <source>
        <dbReference type="ARBA" id="ARBA00004370"/>
    </source>
</evidence>
<keyword evidence="3" id="KW-0217">Developmental protein</keyword>
<dbReference type="FunFam" id="1.10.10.10:FF:000400">
    <property type="entry name" value="DiSHevelled related"/>
    <property type="match status" value="1"/>
</dbReference>
<dbReference type="CDD" id="cd04438">
    <property type="entry name" value="DEP_dishevelled"/>
    <property type="match status" value="1"/>
</dbReference>
<dbReference type="OrthoDB" id="10031689at2759"/>
<dbReference type="Gene3D" id="1.10.10.10">
    <property type="entry name" value="Winged helix-like DNA-binding domain superfamily/Winged helix DNA-binding domain"/>
    <property type="match status" value="1"/>
</dbReference>
<dbReference type="GO" id="GO:0030674">
    <property type="term" value="F:protein-macromolecule adaptor activity"/>
    <property type="evidence" value="ECO:0007669"/>
    <property type="project" value="UniProtKB-ARBA"/>
</dbReference>
<sequence length="97" mass="11218">QENEPNLTTNSEPGLIIRSMMAENSGLDIRDRTWLKITVPQSFLGVDLVDWLYTNVEGFTDRHQVKKFADNMLKNGYIRHTVKKTSFSEQCCYIFGD</sequence>
<dbReference type="Pfam" id="PF00610">
    <property type="entry name" value="DEP"/>
    <property type="match status" value="1"/>
</dbReference>
<dbReference type="InterPro" id="IPR036390">
    <property type="entry name" value="WH_DNA-bd_sf"/>
</dbReference>
<dbReference type="KEGG" id="tad:TRIADDRAFT_17877"/>
<dbReference type="PROSITE" id="PS50186">
    <property type="entry name" value="DEP"/>
    <property type="match status" value="1"/>
</dbReference>
<dbReference type="GO" id="GO:0003002">
    <property type="term" value="P:regionalization"/>
    <property type="evidence" value="ECO:0007669"/>
    <property type="project" value="UniProtKB-ARBA"/>
</dbReference>
<keyword evidence="5" id="KW-0879">Wnt signaling pathway</keyword>
<proteinExistence type="predicted"/>
<dbReference type="CTD" id="6754577"/>
<dbReference type="STRING" id="10228.B3RZG3"/>
<dbReference type="RefSeq" id="XP_002113724.1">
    <property type="nucleotide sequence ID" value="XM_002113688.1"/>
</dbReference>
<gene>
    <name evidence="8" type="ORF">TRIADDRAFT_17877</name>
</gene>
<organism evidence="8 9">
    <name type="scientific">Trichoplax adhaerens</name>
    <name type="common">Trichoplax reptans</name>
    <dbReference type="NCBI Taxonomy" id="10228"/>
    <lineage>
        <taxon>Eukaryota</taxon>
        <taxon>Metazoa</taxon>
        <taxon>Placozoa</taxon>
        <taxon>Uniplacotomia</taxon>
        <taxon>Trichoplacea</taxon>
        <taxon>Trichoplacidae</taxon>
        <taxon>Trichoplax</taxon>
    </lineage>
</organism>
<dbReference type="GO" id="GO:0035556">
    <property type="term" value="P:intracellular signal transduction"/>
    <property type="evidence" value="ECO:0007669"/>
    <property type="project" value="InterPro"/>
</dbReference>
<dbReference type="PANTHER" id="PTHR10878">
    <property type="entry name" value="SEGMENT POLARITY PROTEIN DISHEVELLED"/>
    <property type="match status" value="1"/>
</dbReference>
<evidence type="ECO:0000256" key="6">
    <source>
        <dbReference type="ARBA" id="ARBA00023136"/>
    </source>
</evidence>
<dbReference type="GO" id="GO:0048730">
    <property type="term" value="P:epidermis morphogenesis"/>
    <property type="evidence" value="ECO:0007669"/>
    <property type="project" value="UniProtKB-ARBA"/>
</dbReference>
<comment type="subcellular location">
    <subcellularLocation>
        <location evidence="2">Cytoplasm</location>
    </subcellularLocation>
    <subcellularLocation>
        <location evidence="1">Membrane</location>
    </subcellularLocation>
</comment>
<dbReference type="InterPro" id="IPR000591">
    <property type="entry name" value="DEP_dom"/>
</dbReference>
<dbReference type="GO" id="GO:0048699">
    <property type="term" value="P:generation of neurons"/>
    <property type="evidence" value="ECO:0007669"/>
    <property type="project" value="UniProtKB-ARBA"/>
</dbReference>
<dbReference type="HOGENOM" id="CLU_2352697_0_0_1"/>
<dbReference type="GO" id="GO:0048468">
    <property type="term" value="P:cell development"/>
    <property type="evidence" value="ECO:0007669"/>
    <property type="project" value="UniProtKB-ARBA"/>
</dbReference>
<dbReference type="SMART" id="SM00049">
    <property type="entry name" value="DEP"/>
    <property type="match status" value="1"/>
</dbReference>
<dbReference type="InterPro" id="IPR036388">
    <property type="entry name" value="WH-like_DNA-bd_sf"/>
</dbReference>
<keyword evidence="6" id="KW-0472">Membrane</keyword>
<dbReference type="InterPro" id="IPR015506">
    <property type="entry name" value="Dsh/Dvl-rel"/>
</dbReference>
<dbReference type="GO" id="GO:0000132">
    <property type="term" value="P:establishment of mitotic spindle orientation"/>
    <property type="evidence" value="ECO:0007669"/>
    <property type="project" value="UniProtKB-ARBA"/>
</dbReference>
<keyword evidence="9" id="KW-1185">Reference proteome</keyword>
<evidence type="ECO:0000313" key="8">
    <source>
        <dbReference type="EMBL" id="EDV24198.1"/>
    </source>
</evidence>
<evidence type="ECO:0000256" key="4">
    <source>
        <dbReference type="ARBA" id="ARBA00022490"/>
    </source>
</evidence>
<dbReference type="SUPFAM" id="SSF46785">
    <property type="entry name" value="Winged helix' DNA-binding domain"/>
    <property type="match status" value="1"/>
</dbReference>
<dbReference type="GO" id="GO:0016020">
    <property type="term" value="C:membrane"/>
    <property type="evidence" value="ECO:0007669"/>
    <property type="project" value="UniProtKB-SubCell"/>
</dbReference>